<sequence length="138" mass="15858">MFWDNDCENIIGKTADDMRKAMLEEGEDGPMVYPNELDSLLNKKMDFRVKVQPNFSQTLIHKLDTNESIVNQIVNDYVNYEHSMSACGENELDFNNDVTPIKVNSSVSRDIDVNYDIVGYIQYLGTKPPKKVKVEPNY</sequence>
<evidence type="ECO:0000313" key="1">
    <source>
        <dbReference type="EMBL" id="KAI5442351.1"/>
    </source>
</evidence>
<proteinExistence type="predicted"/>
<protein>
    <submittedName>
        <fullName evidence="1">Uncharacterized protein</fullName>
    </submittedName>
</protein>
<comment type="caution">
    <text evidence="1">The sequence shown here is derived from an EMBL/GenBank/DDBJ whole genome shotgun (WGS) entry which is preliminary data.</text>
</comment>
<dbReference type="EMBL" id="JAMSHJ010000001">
    <property type="protein sequence ID" value="KAI5442351.1"/>
    <property type="molecule type" value="Genomic_DNA"/>
</dbReference>
<name>A0A9D5GUQ5_PEA</name>
<dbReference type="Proteomes" id="UP001058974">
    <property type="component" value="Chromosome 1"/>
</dbReference>
<evidence type="ECO:0000313" key="2">
    <source>
        <dbReference type="Proteomes" id="UP001058974"/>
    </source>
</evidence>
<dbReference type="Gene3D" id="2.40.50.140">
    <property type="entry name" value="Nucleic acid-binding proteins"/>
    <property type="match status" value="1"/>
</dbReference>
<keyword evidence="2" id="KW-1185">Reference proteome</keyword>
<dbReference type="AlphaFoldDB" id="A0A9D5GUQ5"/>
<organism evidence="1 2">
    <name type="scientific">Pisum sativum</name>
    <name type="common">Garden pea</name>
    <name type="synonym">Lathyrus oleraceus</name>
    <dbReference type="NCBI Taxonomy" id="3888"/>
    <lineage>
        <taxon>Eukaryota</taxon>
        <taxon>Viridiplantae</taxon>
        <taxon>Streptophyta</taxon>
        <taxon>Embryophyta</taxon>
        <taxon>Tracheophyta</taxon>
        <taxon>Spermatophyta</taxon>
        <taxon>Magnoliopsida</taxon>
        <taxon>eudicotyledons</taxon>
        <taxon>Gunneridae</taxon>
        <taxon>Pentapetalae</taxon>
        <taxon>rosids</taxon>
        <taxon>fabids</taxon>
        <taxon>Fabales</taxon>
        <taxon>Fabaceae</taxon>
        <taxon>Papilionoideae</taxon>
        <taxon>50 kb inversion clade</taxon>
        <taxon>NPAAA clade</taxon>
        <taxon>Hologalegina</taxon>
        <taxon>IRL clade</taxon>
        <taxon>Fabeae</taxon>
        <taxon>Lathyrus</taxon>
    </lineage>
</organism>
<dbReference type="InterPro" id="IPR012340">
    <property type="entry name" value="NA-bd_OB-fold"/>
</dbReference>
<reference evidence="1 2" key="1">
    <citation type="journal article" date="2022" name="Nat. Genet.">
        <title>Improved pea reference genome and pan-genome highlight genomic features and evolutionary characteristics.</title>
        <authorList>
            <person name="Yang T."/>
            <person name="Liu R."/>
            <person name="Luo Y."/>
            <person name="Hu S."/>
            <person name="Wang D."/>
            <person name="Wang C."/>
            <person name="Pandey M.K."/>
            <person name="Ge S."/>
            <person name="Xu Q."/>
            <person name="Li N."/>
            <person name="Li G."/>
            <person name="Huang Y."/>
            <person name="Saxena R.K."/>
            <person name="Ji Y."/>
            <person name="Li M."/>
            <person name="Yan X."/>
            <person name="He Y."/>
            <person name="Liu Y."/>
            <person name="Wang X."/>
            <person name="Xiang C."/>
            <person name="Varshney R.K."/>
            <person name="Ding H."/>
            <person name="Gao S."/>
            <person name="Zong X."/>
        </authorList>
    </citation>
    <scope>NUCLEOTIDE SEQUENCE [LARGE SCALE GENOMIC DNA]</scope>
    <source>
        <strain evidence="1 2">cv. Zhongwan 6</strain>
    </source>
</reference>
<dbReference type="Gramene" id="Psat01G0142900-T1">
    <property type="protein sequence ID" value="KAI5442351.1"/>
    <property type="gene ID" value="KIW84_011429"/>
</dbReference>
<accession>A0A9D5GUQ5</accession>
<gene>
    <name evidence="1" type="ORF">KIW84_011429</name>
</gene>